<dbReference type="STRING" id="1432307.W9CSU1"/>
<feature type="region of interest" description="Disordered" evidence="1">
    <location>
        <begin position="235"/>
        <end position="296"/>
    </location>
</feature>
<organism evidence="3 4">
    <name type="scientific">Sclerotinia borealis (strain F-4128)</name>
    <dbReference type="NCBI Taxonomy" id="1432307"/>
    <lineage>
        <taxon>Eukaryota</taxon>
        <taxon>Fungi</taxon>
        <taxon>Dikarya</taxon>
        <taxon>Ascomycota</taxon>
        <taxon>Pezizomycotina</taxon>
        <taxon>Leotiomycetes</taxon>
        <taxon>Helotiales</taxon>
        <taxon>Sclerotiniaceae</taxon>
        <taxon>Sclerotinia</taxon>
    </lineage>
</organism>
<comment type="caution">
    <text evidence="3">The sequence shown here is derived from an EMBL/GenBank/DDBJ whole genome shotgun (WGS) entry which is preliminary data.</text>
</comment>
<dbReference type="AlphaFoldDB" id="W9CSU1"/>
<dbReference type="OrthoDB" id="2951834at2759"/>
<evidence type="ECO:0000259" key="2">
    <source>
        <dbReference type="Pfam" id="PF24864"/>
    </source>
</evidence>
<evidence type="ECO:0000313" key="3">
    <source>
        <dbReference type="EMBL" id="ESZ97570.1"/>
    </source>
</evidence>
<dbReference type="HOGENOM" id="CLU_940604_0_0_1"/>
<dbReference type="PANTHER" id="PTHR38790">
    <property type="entry name" value="2EXR DOMAIN-CONTAINING PROTEIN-RELATED"/>
    <property type="match status" value="1"/>
</dbReference>
<feature type="compositionally biased region" description="Basic and acidic residues" evidence="1">
    <location>
        <begin position="235"/>
        <end position="259"/>
    </location>
</feature>
<feature type="domain" description="DUF7730" evidence="2">
    <location>
        <begin position="11"/>
        <end position="201"/>
    </location>
</feature>
<dbReference type="Pfam" id="PF24864">
    <property type="entry name" value="DUF7730"/>
    <property type="match status" value="1"/>
</dbReference>
<gene>
    <name evidence="3" type="ORF">SBOR_2027</name>
</gene>
<sequence length="296" mass="34314">MPPRLRKVYKKCHLLSLPREIRDKISRYVQWGQLNKQSNARLSQDHNKRPHDMIMPRVGLLFEHAQLQEIDPERRFQPDSEDILILARTCEQLYDESIEIFFGENTFSFIGCCNLYCYLYMIGTQRRACLRRVHFHFAGCQTSEAFQLLGECKALRSLQIAVSRQTMSSSRQPQRDLMTARGASALRKIRGMENLVVEVVEGVRFYRGRELSPYFEPEHIQAFASTLAEEMRMVEVSEKDQGGSSERKLHSKSKSEKSKPTKLSGSRSLRSGRVQKSRRLPMKKVAEKAKVNGKRE</sequence>
<evidence type="ECO:0000313" key="4">
    <source>
        <dbReference type="Proteomes" id="UP000019487"/>
    </source>
</evidence>
<name>W9CSU1_SCLBF</name>
<feature type="compositionally biased region" description="Basic residues" evidence="1">
    <location>
        <begin position="273"/>
        <end position="282"/>
    </location>
</feature>
<dbReference type="InterPro" id="IPR056632">
    <property type="entry name" value="DUF7730"/>
</dbReference>
<accession>W9CSU1</accession>
<dbReference type="Proteomes" id="UP000019487">
    <property type="component" value="Unassembled WGS sequence"/>
</dbReference>
<proteinExistence type="predicted"/>
<reference evidence="3 4" key="1">
    <citation type="journal article" date="2014" name="Genome Announc.">
        <title>Draft genome sequence of Sclerotinia borealis, a psychrophilic plant pathogenic fungus.</title>
        <authorList>
            <person name="Mardanov A.V."/>
            <person name="Beletsky A.V."/>
            <person name="Kadnikov V.V."/>
            <person name="Ignatov A.N."/>
            <person name="Ravin N.V."/>
        </authorList>
    </citation>
    <scope>NUCLEOTIDE SEQUENCE [LARGE SCALE GENOMIC DNA]</scope>
    <source>
        <strain evidence="4">F-4157</strain>
    </source>
</reference>
<protein>
    <recommendedName>
        <fullName evidence="2">DUF7730 domain-containing protein</fullName>
    </recommendedName>
</protein>
<dbReference type="EMBL" id="AYSA01000082">
    <property type="protein sequence ID" value="ESZ97570.1"/>
    <property type="molecule type" value="Genomic_DNA"/>
</dbReference>
<keyword evidence="4" id="KW-1185">Reference proteome</keyword>
<feature type="compositionally biased region" description="Basic and acidic residues" evidence="1">
    <location>
        <begin position="284"/>
        <end position="296"/>
    </location>
</feature>
<evidence type="ECO:0000256" key="1">
    <source>
        <dbReference type="SAM" id="MobiDB-lite"/>
    </source>
</evidence>
<feature type="compositionally biased region" description="Low complexity" evidence="1">
    <location>
        <begin position="261"/>
        <end position="272"/>
    </location>
</feature>